<evidence type="ECO:0000313" key="2">
    <source>
        <dbReference type="EMBL" id="KKU56415.1"/>
    </source>
</evidence>
<dbReference type="SUPFAM" id="SSF53756">
    <property type="entry name" value="UDP-Glycosyltransferase/glycogen phosphorylase"/>
    <property type="match status" value="1"/>
</dbReference>
<dbReference type="Pfam" id="PF00534">
    <property type="entry name" value="Glycos_transf_1"/>
    <property type="match status" value="1"/>
</dbReference>
<dbReference type="EMBL" id="LCNM01000009">
    <property type="protein sequence ID" value="KKU56415.1"/>
    <property type="molecule type" value="Genomic_DNA"/>
</dbReference>
<dbReference type="Gene3D" id="3.40.50.2000">
    <property type="entry name" value="Glycogen Phosphorylase B"/>
    <property type="match status" value="2"/>
</dbReference>
<dbReference type="InterPro" id="IPR001296">
    <property type="entry name" value="Glyco_trans_1"/>
</dbReference>
<reference evidence="2 3" key="1">
    <citation type="journal article" date="2015" name="Nature">
        <title>rRNA introns, odd ribosomes, and small enigmatic genomes across a large radiation of phyla.</title>
        <authorList>
            <person name="Brown C.T."/>
            <person name="Hug L.A."/>
            <person name="Thomas B.C."/>
            <person name="Sharon I."/>
            <person name="Castelle C.J."/>
            <person name="Singh A."/>
            <person name="Wilkins M.J."/>
            <person name="Williams K.H."/>
            <person name="Banfield J.F."/>
        </authorList>
    </citation>
    <scope>NUCLEOTIDE SEQUENCE [LARGE SCALE GENOMIC DNA]</scope>
</reference>
<name>A0A0G1UFC1_9BACT</name>
<dbReference type="AlphaFoldDB" id="A0A0G1UFC1"/>
<gene>
    <name evidence="2" type="ORF">UX78_C0009G0027</name>
</gene>
<accession>A0A0G1UFC1</accession>
<protein>
    <recommendedName>
        <fullName evidence="1">Glycosyl transferase family 1 domain-containing protein</fullName>
    </recommendedName>
</protein>
<organism evidence="2 3">
    <name type="scientific">Candidatus Amesbacteria bacterium GW2011_GWA2_47_11</name>
    <dbReference type="NCBI Taxonomy" id="1618357"/>
    <lineage>
        <taxon>Bacteria</taxon>
        <taxon>Candidatus Amesiibacteriota</taxon>
    </lineage>
</organism>
<proteinExistence type="predicted"/>
<evidence type="ECO:0000259" key="1">
    <source>
        <dbReference type="Pfam" id="PF00534"/>
    </source>
</evidence>
<evidence type="ECO:0000313" key="3">
    <source>
        <dbReference type="Proteomes" id="UP000034607"/>
    </source>
</evidence>
<dbReference type="Proteomes" id="UP000034607">
    <property type="component" value="Unassembled WGS sequence"/>
</dbReference>
<comment type="caution">
    <text evidence="2">The sequence shown here is derived from an EMBL/GenBank/DDBJ whole genome shotgun (WGS) entry which is preliminary data.</text>
</comment>
<dbReference type="GO" id="GO:0016757">
    <property type="term" value="F:glycosyltransferase activity"/>
    <property type="evidence" value="ECO:0007669"/>
    <property type="project" value="InterPro"/>
</dbReference>
<feature type="domain" description="Glycosyl transferase family 1" evidence="1">
    <location>
        <begin position="235"/>
        <end position="400"/>
    </location>
</feature>
<sequence length="428" mass="48974">MKKLSVFIASFDGILTRHSGVGSATIAYIRTIPEIRKALLLNRSIDLTFYALTNKYDASAWSRNLEIEKEVRDICHSTGGKLLTCLNNSSGDTHFGNIQNWTCVSASAATQAVQVLENNEFDYCIFMAHDTPYAMAPIYLVKQNFTKTKIIGTFTPHGTSLIHEKGEYNLDRIKWESEAFQEFNKNSNLFVCHINNFMKNHLHIDYGVNQESLLPMLNGIDFKELIKYKKQNIVKIFNKYNIPTNKPLIVTYGRGASYKGYDIFIEAVKKLKLPFHYVLQAVPYNPIDDIELKLKDATNGMNNITTIFEWSFDLPRMLLQWDKTFLTCLLSRREPGALIPAEIRYNAKSLCLVSDQDGLPCQVTDGVDGFITEIDSYEKVADKIKHIYQLPKDKQELIKRTGLNLIKENYNMRNNFSASFNNLVNKLI</sequence>